<protein>
    <recommendedName>
        <fullName evidence="4">Flagellin N-terminal domain-containing protein</fullName>
    </recommendedName>
</protein>
<evidence type="ECO:0000313" key="6">
    <source>
        <dbReference type="Proteomes" id="UP000622890"/>
    </source>
</evidence>
<dbReference type="SUPFAM" id="SSF64518">
    <property type="entry name" value="Phase 1 flagellin"/>
    <property type="match status" value="1"/>
</dbReference>
<evidence type="ECO:0000256" key="2">
    <source>
        <dbReference type="ARBA" id="ARBA00005709"/>
    </source>
</evidence>
<feature type="domain" description="Flagellin N-terminal" evidence="4">
    <location>
        <begin position="19"/>
        <end position="74"/>
    </location>
</feature>
<evidence type="ECO:0000313" key="5">
    <source>
        <dbReference type="EMBL" id="MBK4733388.1"/>
    </source>
</evidence>
<comment type="subcellular location">
    <subcellularLocation>
        <location evidence="1">Bacterial flagellum</location>
    </subcellularLocation>
</comment>
<comment type="similarity">
    <text evidence="2">Belongs to the bacterial flagellin family.</text>
</comment>
<keyword evidence="6" id="KW-1185">Reference proteome</keyword>
<evidence type="ECO:0000256" key="1">
    <source>
        <dbReference type="ARBA" id="ARBA00004365"/>
    </source>
</evidence>
<evidence type="ECO:0000256" key="3">
    <source>
        <dbReference type="ARBA" id="ARBA00023143"/>
    </source>
</evidence>
<proteinExistence type="inferred from homology"/>
<accession>A0A934SX22</accession>
<organism evidence="5 6">
    <name type="scientific">Noviherbaspirillum pedocola</name>
    <dbReference type="NCBI Taxonomy" id="2801341"/>
    <lineage>
        <taxon>Bacteria</taxon>
        <taxon>Pseudomonadati</taxon>
        <taxon>Pseudomonadota</taxon>
        <taxon>Betaproteobacteria</taxon>
        <taxon>Burkholderiales</taxon>
        <taxon>Oxalobacteraceae</taxon>
        <taxon>Noviherbaspirillum</taxon>
    </lineage>
</organism>
<dbReference type="Proteomes" id="UP000622890">
    <property type="component" value="Unassembled WGS sequence"/>
</dbReference>
<dbReference type="GO" id="GO:0009288">
    <property type="term" value="C:bacterial-type flagellum"/>
    <property type="evidence" value="ECO:0007669"/>
    <property type="project" value="UniProtKB-SubCell"/>
</dbReference>
<dbReference type="AlphaFoldDB" id="A0A934SX22"/>
<name>A0A934SX22_9BURK</name>
<dbReference type="Pfam" id="PF00669">
    <property type="entry name" value="Flagellin_N"/>
    <property type="match status" value="1"/>
</dbReference>
<dbReference type="GO" id="GO:0005198">
    <property type="term" value="F:structural molecule activity"/>
    <property type="evidence" value="ECO:0007669"/>
    <property type="project" value="InterPro"/>
</dbReference>
<dbReference type="InterPro" id="IPR001029">
    <property type="entry name" value="Flagellin_N"/>
</dbReference>
<reference evidence="5" key="1">
    <citation type="submission" date="2021-01" db="EMBL/GenBank/DDBJ databases">
        <title>Genome sequence of strain Noviherbaspirillum sp. DKR-6.</title>
        <authorList>
            <person name="Chaudhary D.K."/>
        </authorList>
    </citation>
    <scope>NUCLEOTIDE SEQUENCE</scope>
    <source>
        <strain evidence="5">DKR-6</strain>
    </source>
</reference>
<comment type="caution">
    <text evidence="5">The sequence shown here is derived from an EMBL/GenBank/DDBJ whole genome shotgun (WGS) entry which is preliminary data.</text>
</comment>
<evidence type="ECO:0000259" key="4">
    <source>
        <dbReference type="Pfam" id="PF00669"/>
    </source>
</evidence>
<dbReference type="EMBL" id="JAEPBG010000001">
    <property type="protein sequence ID" value="MBK4733388.1"/>
    <property type="molecule type" value="Genomic_DNA"/>
</dbReference>
<sequence>MDKFLRQAPQRPSASFEFSRASLQISVQRLSSGLRNNSAKGDATGLADAQRMALQINRLNQAVRSVNNDVRSAVPLQSKRFVCHF</sequence>
<keyword evidence="3" id="KW-0975">Bacterial flagellum</keyword>
<gene>
    <name evidence="5" type="ORF">JJB74_01980</name>
</gene>